<comment type="subcellular location">
    <subcellularLocation>
        <location evidence="1">Membrane</location>
    </subcellularLocation>
</comment>
<name>A0ABR1JVT4_9AGAR</name>
<gene>
    <name evidence="6" type="ORF">VKT23_005368</name>
</gene>
<evidence type="ECO:0000256" key="2">
    <source>
        <dbReference type="ARBA" id="ARBA00022692"/>
    </source>
</evidence>
<dbReference type="PANTHER" id="PTHR13608">
    <property type="entry name" value="ARMADILLO-LIKE HELICAL DOMAIN-CONTAINING PROTEIN 3"/>
    <property type="match status" value="1"/>
</dbReference>
<evidence type="ECO:0000256" key="1">
    <source>
        <dbReference type="ARBA" id="ARBA00004370"/>
    </source>
</evidence>
<organism evidence="6 7">
    <name type="scientific">Marasmiellus scandens</name>
    <dbReference type="NCBI Taxonomy" id="2682957"/>
    <lineage>
        <taxon>Eukaryota</taxon>
        <taxon>Fungi</taxon>
        <taxon>Dikarya</taxon>
        <taxon>Basidiomycota</taxon>
        <taxon>Agaricomycotina</taxon>
        <taxon>Agaricomycetes</taxon>
        <taxon>Agaricomycetidae</taxon>
        <taxon>Agaricales</taxon>
        <taxon>Marasmiineae</taxon>
        <taxon>Omphalotaceae</taxon>
        <taxon>Marasmiellus</taxon>
    </lineage>
</organism>
<dbReference type="InterPro" id="IPR039868">
    <property type="entry name" value="ARMD3-like"/>
</dbReference>
<keyword evidence="7" id="KW-1185">Reference proteome</keyword>
<evidence type="ECO:0000256" key="4">
    <source>
        <dbReference type="ARBA" id="ARBA00023136"/>
    </source>
</evidence>
<dbReference type="PANTHER" id="PTHR13608:SF3">
    <property type="entry name" value="ARMADILLO-LIKE HELICAL DOMAIN-CONTAINING PROTEIN 3"/>
    <property type="match status" value="1"/>
</dbReference>
<dbReference type="Pfam" id="PF08427">
    <property type="entry name" value="ARMH3_C"/>
    <property type="match status" value="1"/>
</dbReference>
<sequence length="613" mass="68928">MANARRSAQLTSKFNITYSRLFQGQNPLQISPNEPDPDRFYSNLLILDVNREFLEGELDRIAKEACLGPLKPILNSLFSKYLMFARDAQPNDPRKANAFETLSILTRCILRKNVTGLEVMECFAGGPKHSDSFFKLFTSVVDSTLVDATIPSSVRHQALQLALSFMSGVGQTSPEQYTFEAALLLSILANFHKSDAANLNPYLQRIRETQDCDLMQKICWASNFALDATIKSYQTIHNDDATPTFASTIGSVFASLRPDRALASAPIDPPRELFKDQPIEACVILLPIYEFLKANTTFSKVLEEYLSAQTDKSARVPPLPITMLSLSSYLLTHATSTSSSRSLAYANLSLSCLLAISETENLTEAFIQPWPGNIRLCRQRLPLLSVPYPGRPPVCALLDCCILWLRHNLHLRLEANSYGHCIWICYRIMWSLSRTRTRLEYEWRELWSALLGLLTFFATKLDSLFTTGGVENLIREAILLLDLCLTESSNFLPNPRALHQLVYELVRSASTLDRQVTLLKTLSVPNSTRRSSRTNEDETSLLANILDTAHFYEEKIKETNARSANQAMKVVAREIDRDGLHGLREGHESLPPQRSDDVLGFSRYACQDGLALM</sequence>
<accession>A0ABR1JVT4</accession>
<dbReference type="InterPro" id="IPR013636">
    <property type="entry name" value="ARMH3_C"/>
</dbReference>
<evidence type="ECO:0000313" key="7">
    <source>
        <dbReference type="Proteomes" id="UP001498398"/>
    </source>
</evidence>
<keyword evidence="3" id="KW-1133">Transmembrane helix</keyword>
<dbReference type="Proteomes" id="UP001498398">
    <property type="component" value="Unassembled WGS sequence"/>
</dbReference>
<dbReference type="SMART" id="SM01158">
    <property type="entry name" value="DUF1741"/>
    <property type="match status" value="1"/>
</dbReference>
<evidence type="ECO:0000259" key="5">
    <source>
        <dbReference type="SMART" id="SM01158"/>
    </source>
</evidence>
<proteinExistence type="predicted"/>
<protein>
    <recommendedName>
        <fullName evidence="5">Armadillo-like helical domain-containing protein</fullName>
    </recommendedName>
</protein>
<feature type="domain" description="Armadillo-like helical" evidence="5">
    <location>
        <begin position="387"/>
        <end position="613"/>
    </location>
</feature>
<dbReference type="EMBL" id="JBANRG010000006">
    <property type="protein sequence ID" value="KAK7465390.1"/>
    <property type="molecule type" value="Genomic_DNA"/>
</dbReference>
<evidence type="ECO:0000256" key="3">
    <source>
        <dbReference type="ARBA" id="ARBA00022989"/>
    </source>
</evidence>
<comment type="caution">
    <text evidence="6">The sequence shown here is derived from an EMBL/GenBank/DDBJ whole genome shotgun (WGS) entry which is preliminary data.</text>
</comment>
<evidence type="ECO:0000313" key="6">
    <source>
        <dbReference type="EMBL" id="KAK7465390.1"/>
    </source>
</evidence>
<reference evidence="6 7" key="1">
    <citation type="submission" date="2024-01" db="EMBL/GenBank/DDBJ databases">
        <title>A draft genome for the cacao thread blight pathogen Marasmiellus scandens.</title>
        <authorList>
            <person name="Baruah I.K."/>
            <person name="Leung J."/>
            <person name="Bukari Y."/>
            <person name="Amoako-Attah I."/>
            <person name="Meinhardt L.W."/>
            <person name="Bailey B.A."/>
            <person name="Cohen S.P."/>
        </authorList>
    </citation>
    <scope>NUCLEOTIDE SEQUENCE [LARGE SCALE GENOMIC DNA]</scope>
    <source>
        <strain evidence="6 7">GH-19</strain>
    </source>
</reference>
<keyword evidence="4" id="KW-0472">Membrane</keyword>
<keyword evidence="2" id="KW-0812">Transmembrane</keyword>